<evidence type="ECO:0000313" key="1">
    <source>
        <dbReference type="EMBL" id="KAK5997070.1"/>
    </source>
</evidence>
<sequence>MATTPSGLTPSGRHLRRDTLMDAYETLELAWRAVEKVSYISIALANTKKRIIYGELGAELFIAAGYLMSVGPEQEARILRKISWEAVIVGLPLKRYPADPKDGYPHLRGIAQDTPNASSFRSAEHKIQKGIIAIAAGRGESAKEVRLQAFGPNGDLLMPSMHLANRRGWRDEEYENRHGVYSDTNKVQRWITEHELSLTVLYVPPPPTKSAKPIPHYFHVNDYFEENMESSSDSGANSNNTMNQELRKMQEQGSLVYYGSSGRSASIKEPPSTDLPNHDYTVGWVFALPKELTAAIAMLDQRHADVADHPNDLNSYSLGSIGEHNIVMTCLPMISSGKRPVSTVITEMVNAFPSIKIQRFFQVKPSKQVWQASKQAELIFLSKQASLNSLRLG</sequence>
<proteinExistence type="predicted"/>
<evidence type="ECO:0000313" key="2">
    <source>
        <dbReference type="Proteomes" id="UP001338125"/>
    </source>
</evidence>
<accession>A0ABR0SZ89</accession>
<dbReference type="PANTHER" id="PTHR46082">
    <property type="entry name" value="ATP/GTP-BINDING PROTEIN-RELATED"/>
    <property type="match status" value="1"/>
</dbReference>
<protein>
    <submittedName>
        <fullName evidence="1">Uncharacterized protein</fullName>
    </submittedName>
</protein>
<comment type="caution">
    <text evidence="1">The sequence shown here is derived from an EMBL/GenBank/DDBJ whole genome shotgun (WGS) entry which is preliminary data.</text>
</comment>
<name>A0ABR0SZ89_9HYPO</name>
<organism evidence="1 2">
    <name type="scientific">Cladobotryum mycophilum</name>
    <dbReference type="NCBI Taxonomy" id="491253"/>
    <lineage>
        <taxon>Eukaryota</taxon>
        <taxon>Fungi</taxon>
        <taxon>Dikarya</taxon>
        <taxon>Ascomycota</taxon>
        <taxon>Pezizomycotina</taxon>
        <taxon>Sordariomycetes</taxon>
        <taxon>Hypocreomycetidae</taxon>
        <taxon>Hypocreales</taxon>
        <taxon>Hypocreaceae</taxon>
        <taxon>Cladobotryum</taxon>
    </lineage>
</organism>
<dbReference type="InterPro" id="IPR053137">
    <property type="entry name" value="NLR-like"/>
</dbReference>
<dbReference type="Proteomes" id="UP001338125">
    <property type="component" value="Unassembled WGS sequence"/>
</dbReference>
<keyword evidence="2" id="KW-1185">Reference proteome</keyword>
<dbReference type="EMBL" id="JAVFKD010000002">
    <property type="protein sequence ID" value="KAK5997070.1"/>
    <property type="molecule type" value="Genomic_DNA"/>
</dbReference>
<dbReference type="PANTHER" id="PTHR46082:SF11">
    <property type="entry name" value="AAA+ ATPASE DOMAIN-CONTAINING PROTEIN-RELATED"/>
    <property type="match status" value="1"/>
</dbReference>
<reference evidence="1 2" key="1">
    <citation type="submission" date="2024-01" db="EMBL/GenBank/DDBJ databases">
        <title>Complete genome of Cladobotryum mycophilum ATHUM6906.</title>
        <authorList>
            <person name="Christinaki A.C."/>
            <person name="Myridakis A.I."/>
            <person name="Kouvelis V.N."/>
        </authorList>
    </citation>
    <scope>NUCLEOTIDE SEQUENCE [LARGE SCALE GENOMIC DNA]</scope>
    <source>
        <strain evidence="1 2">ATHUM6906</strain>
    </source>
</reference>
<gene>
    <name evidence="1" type="ORF">PT974_02422</name>
</gene>
<dbReference type="InterPro" id="IPR035994">
    <property type="entry name" value="Nucleoside_phosphorylase_sf"/>
</dbReference>
<dbReference type="Gene3D" id="3.40.50.1580">
    <property type="entry name" value="Nucleoside phosphorylase domain"/>
    <property type="match status" value="1"/>
</dbReference>